<dbReference type="SUPFAM" id="SSF46785">
    <property type="entry name" value="Winged helix' DNA-binding domain"/>
    <property type="match status" value="1"/>
</dbReference>
<reference evidence="6 7" key="1">
    <citation type="submission" date="2017-12" db="EMBL/GenBank/DDBJ databases">
        <authorList>
            <person name="Hurst M.R.H."/>
        </authorList>
    </citation>
    <scope>NUCLEOTIDE SEQUENCE [LARGE SCALE GENOMIC DNA]</scope>
    <source>
        <strain evidence="6 7">BM15</strain>
    </source>
</reference>
<sequence length="266" mass="27884">MPQAIRKRGRPKAGDQKPATVQVLDRALDVLELLARGNGLTLSQIAETTGQPPSTVHRILTTLNQRGMAESDAATQAWHVGPACFGLGAAFTRRADIVDRARPILHKLMEDTGETANLGVLYGDTVLFVSQIETQQPVRACLAPGTRVPLYASGIGKALLAFGSDDALQAILDGPSLAGFTPQTLVSPDALREDLSRTRHRGFAVDDEERAVGMRCVAAPVLDVAGQPIAGISISGPTHRVGPAHLKTLGAVVVAAAEELTQAIGG</sequence>
<keyword evidence="1" id="KW-0805">Transcription regulation</keyword>
<feature type="domain" description="IclR-ED" evidence="5">
    <location>
        <begin position="83"/>
        <end position="266"/>
    </location>
</feature>
<evidence type="ECO:0000259" key="4">
    <source>
        <dbReference type="PROSITE" id="PS51077"/>
    </source>
</evidence>
<dbReference type="InterPro" id="IPR014757">
    <property type="entry name" value="Tscrpt_reg_IclR_C"/>
</dbReference>
<protein>
    <submittedName>
        <fullName evidence="6">IclR family transcriptional regulator</fullName>
    </submittedName>
</protein>
<evidence type="ECO:0000256" key="1">
    <source>
        <dbReference type="ARBA" id="ARBA00023015"/>
    </source>
</evidence>
<keyword evidence="2" id="KW-0238">DNA-binding</keyword>
<evidence type="ECO:0000256" key="3">
    <source>
        <dbReference type="ARBA" id="ARBA00023163"/>
    </source>
</evidence>
<dbReference type="GO" id="GO:0003700">
    <property type="term" value="F:DNA-binding transcription factor activity"/>
    <property type="evidence" value="ECO:0007669"/>
    <property type="project" value="TreeGrafter"/>
</dbReference>
<dbReference type="SMART" id="SM00346">
    <property type="entry name" value="HTH_ICLR"/>
    <property type="match status" value="1"/>
</dbReference>
<dbReference type="InterPro" id="IPR036388">
    <property type="entry name" value="WH-like_DNA-bd_sf"/>
</dbReference>
<evidence type="ECO:0000313" key="6">
    <source>
        <dbReference type="EMBL" id="AUH35551.1"/>
    </source>
</evidence>
<dbReference type="InterPro" id="IPR054844">
    <property type="entry name" value="TransRegBhcR"/>
</dbReference>
<dbReference type="NCBIfam" id="NF045644">
    <property type="entry name" value="TransRegBhcR"/>
    <property type="match status" value="1"/>
</dbReference>
<dbReference type="PROSITE" id="PS51077">
    <property type="entry name" value="HTH_ICLR"/>
    <property type="match status" value="1"/>
</dbReference>
<evidence type="ECO:0000313" key="7">
    <source>
        <dbReference type="Proteomes" id="UP000233742"/>
    </source>
</evidence>
<dbReference type="GO" id="GO:0003677">
    <property type="term" value="F:DNA binding"/>
    <property type="evidence" value="ECO:0007669"/>
    <property type="project" value="UniProtKB-KW"/>
</dbReference>
<dbReference type="InterPro" id="IPR050707">
    <property type="entry name" value="HTH_MetabolicPath_Reg"/>
</dbReference>
<name>A0A2K9F8K1_9RHOB</name>
<proteinExistence type="predicted"/>
<dbReference type="PROSITE" id="PS51078">
    <property type="entry name" value="ICLR_ED"/>
    <property type="match status" value="1"/>
</dbReference>
<accession>A0A2K9F8K1</accession>
<dbReference type="Pfam" id="PF09339">
    <property type="entry name" value="HTH_IclR"/>
    <property type="match status" value="1"/>
</dbReference>
<keyword evidence="7" id="KW-1185">Reference proteome</keyword>
<dbReference type="SUPFAM" id="SSF55781">
    <property type="entry name" value="GAF domain-like"/>
    <property type="match status" value="1"/>
</dbReference>
<dbReference type="RefSeq" id="WP_101462203.1">
    <property type="nucleotide sequence ID" value="NZ_CP025408.1"/>
</dbReference>
<dbReference type="InterPro" id="IPR036390">
    <property type="entry name" value="WH_DNA-bd_sf"/>
</dbReference>
<dbReference type="KEGG" id="paro:CUV01_17555"/>
<dbReference type="AlphaFoldDB" id="A0A2K9F8K1"/>
<dbReference type="InterPro" id="IPR005471">
    <property type="entry name" value="Tscrpt_reg_IclR_N"/>
</dbReference>
<feature type="domain" description="HTH iclR-type" evidence="4">
    <location>
        <begin position="21"/>
        <end position="82"/>
    </location>
</feature>
<evidence type="ECO:0000256" key="2">
    <source>
        <dbReference type="ARBA" id="ARBA00023125"/>
    </source>
</evidence>
<evidence type="ECO:0000259" key="5">
    <source>
        <dbReference type="PROSITE" id="PS51078"/>
    </source>
</evidence>
<dbReference type="Gene3D" id="3.30.450.40">
    <property type="match status" value="1"/>
</dbReference>
<dbReference type="GO" id="GO:0045892">
    <property type="term" value="P:negative regulation of DNA-templated transcription"/>
    <property type="evidence" value="ECO:0007669"/>
    <property type="project" value="TreeGrafter"/>
</dbReference>
<dbReference type="InterPro" id="IPR029016">
    <property type="entry name" value="GAF-like_dom_sf"/>
</dbReference>
<dbReference type="PANTHER" id="PTHR30136:SF24">
    <property type="entry name" value="HTH-TYPE TRANSCRIPTIONAL REPRESSOR ALLR"/>
    <property type="match status" value="1"/>
</dbReference>
<organism evidence="6 7">
    <name type="scientific">Paracoccus tegillarcae</name>
    <dbReference type="NCBI Taxonomy" id="1529068"/>
    <lineage>
        <taxon>Bacteria</taxon>
        <taxon>Pseudomonadati</taxon>
        <taxon>Pseudomonadota</taxon>
        <taxon>Alphaproteobacteria</taxon>
        <taxon>Rhodobacterales</taxon>
        <taxon>Paracoccaceae</taxon>
        <taxon>Paracoccus</taxon>
    </lineage>
</organism>
<keyword evidence="3" id="KW-0804">Transcription</keyword>
<dbReference type="Gene3D" id="1.10.10.10">
    <property type="entry name" value="Winged helix-like DNA-binding domain superfamily/Winged helix DNA-binding domain"/>
    <property type="match status" value="1"/>
</dbReference>
<dbReference type="Pfam" id="PF01614">
    <property type="entry name" value="IclR_C"/>
    <property type="match status" value="1"/>
</dbReference>
<gene>
    <name evidence="6" type="ORF">CUV01_17555</name>
</gene>
<dbReference type="PANTHER" id="PTHR30136">
    <property type="entry name" value="HELIX-TURN-HELIX TRANSCRIPTIONAL REGULATOR, ICLR FAMILY"/>
    <property type="match status" value="1"/>
</dbReference>
<dbReference type="Proteomes" id="UP000233742">
    <property type="component" value="Chromosome"/>
</dbReference>
<dbReference type="OrthoDB" id="9807558at2"/>
<dbReference type="EMBL" id="CP025408">
    <property type="protein sequence ID" value="AUH35551.1"/>
    <property type="molecule type" value="Genomic_DNA"/>
</dbReference>